<dbReference type="OrthoDB" id="775972at2759"/>
<protein>
    <recommendedName>
        <fullName evidence="3">Reverse transcriptase domain-containing protein</fullName>
    </recommendedName>
</protein>
<dbReference type="GO" id="GO:0071897">
    <property type="term" value="P:DNA biosynthetic process"/>
    <property type="evidence" value="ECO:0007669"/>
    <property type="project" value="UniProtKB-ARBA"/>
</dbReference>
<comment type="caution">
    <text evidence="1">The sequence shown here is derived from an EMBL/GenBank/DDBJ whole genome shotgun (WGS) entry which is preliminary data.</text>
</comment>
<dbReference type="Gene3D" id="3.10.10.10">
    <property type="entry name" value="HIV Type 1 Reverse Transcriptase, subunit A, domain 1"/>
    <property type="match status" value="1"/>
</dbReference>
<reference evidence="1 2" key="1">
    <citation type="submission" date="2019-08" db="EMBL/GenBank/DDBJ databases">
        <title>The genome of the soybean aphid Biotype 1, its phylome, world population structure and adaptation to the North American continent.</title>
        <authorList>
            <person name="Giordano R."/>
            <person name="Donthu R.K."/>
            <person name="Hernandez A.G."/>
            <person name="Wright C.L."/>
            <person name="Zimin A.V."/>
        </authorList>
    </citation>
    <scope>NUCLEOTIDE SEQUENCE [LARGE SCALE GENOMIC DNA]</scope>
    <source>
        <tissue evidence="1">Whole aphids</tissue>
    </source>
</reference>
<accession>A0A6G0TJG0</accession>
<dbReference type="SUPFAM" id="SSF56672">
    <property type="entry name" value="DNA/RNA polymerases"/>
    <property type="match status" value="1"/>
</dbReference>
<evidence type="ECO:0008006" key="3">
    <source>
        <dbReference type="Google" id="ProtNLM"/>
    </source>
</evidence>
<proteinExistence type="predicted"/>
<organism evidence="1 2">
    <name type="scientific">Aphis glycines</name>
    <name type="common">Soybean aphid</name>
    <dbReference type="NCBI Taxonomy" id="307491"/>
    <lineage>
        <taxon>Eukaryota</taxon>
        <taxon>Metazoa</taxon>
        <taxon>Ecdysozoa</taxon>
        <taxon>Arthropoda</taxon>
        <taxon>Hexapoda</taxon>
        <taxon>Insecta</taxon>
        <taxon>Pterygota</taxon>
        <taxon>Neoptera</taxon>
        <taxon>Paraneoptera</taxon>
        <taxon>Hemiptera</taxon>
        <taxon>Sternorrhyncha</taxon>
        <taxon>Aphidomorpha</taxon>
        <taxon>Aphidoidea</taxon>
        <taxon>Aphididae</taxon>
        <taxon>Aphidini</taxon>
        <taxon>Aphis</taxon>
        <taxon>Aphis</taxon>
    </lineage>
</organism>
<evidence type="ECO:0000313" key="2">
    <source>
        <dbReference type="Proteomes" id="UP000475862"/>
    </source>
</evidence>
<sequence>MISYPVDHLSQKQYLKLEINRLEENSTEIPVYNFSHLYTEIYKGTLGGPMWNIQKKNNLLITNETNNDIYDDQGTIINISKDLTIKQLEKAMAPIRKFQHLLTSKQLDLNFAKVKVYEVKFSSKDPVFQTPYKVSTKQREKFKKICDEIINANIIEPSKSSYTPPIFLIPKKQKGEYGFLNSKELYIITNYKISGSKTKNNI</sequence>
<dbReference type="EMBL" id="VYZN01000031">
    <property type="protein sequence ID" value="KAE9533910.1"/>
    <property type="molecule type" value="Genomic_DNA"/>
</dbReference>
<dbReference type="InterPro" id="IPR043502">
    <property type="entry name" value="DNA/RNA_pol_sf"/>
</dbReference>
<evidence type="ECO:0000313" key="1">
    <source>
        <dbReference type="EMBL" id="KAE9533910.1"/>
    </source>
</evidence>
<dbReference type="Proteomes" id="UP000475862">
    <property type="component" value="Unassembled WGS sequence"/>
</dbReference>
<dbReference type="AlphaFoldDB" id="A0A6G0TJG0"/>
<keyword evidence="2" id="KW-1185">Reference proteome</keyword>
<name>A0A6G0TJG0_APHGL</name>
<gene>
    <name evidence="1" type="ORF">AGLY_008989</name>
</gene>